<dbReference type="Proteomes" id="UP001185899">
    <property type="component" value="Unassembled WGS sequence"/>
</dbReference>
<evidence type="ECO:0000256" key="1">
    <source>
        <dbReference type="SAM" id="Phobius"/>
    </source>
</evidence>
<keyword evidence="1" id="KW-1133">Transmembrane helix</keyword>
<keyword evidence="3" id="KW-1185">Reference proteome</keyword>
<proteinExistence type="predicted"/>
<gene>
    <name evidence="2" type="ORF">R3P95_13780</name>
</gene>
<dbReference type="EMBL" id="JAWLKE010000005">
    <property type="protein sequence ID" value="MDV6231623.1"/>
    <property type="molecule type" value="Genomic_DNA"/>
</dbReference>
<protein>
    <submittedName>
        <fullName evidence="2">Uncharacterized protein</fullName>
    </submittedName>
</protein>
<evidence type="ECO:0000313" key="3">
    <source>
        <dbReference type="Proteomes" id="UP001185899"/>
    </source>
</evidence>
<evidence type="ECO:0000313" key="2">
    <source>
        <dbReference type="EMBL" id="MDV6231623.1"/>
    </source>
</evidence>
<sequence>MTYTSTQVSRRPAPTLRTADVAGIAWPVYKLEALALGFLVFAATLVIAGSLQAAVLAGAAVAVVAWWTLRVTELGSTAPASARQAARPQ</sequence>
<organism evidence="2 3">
    <name type="scientific">Rhodococcus cercidiphylli</name>
    <dbReference type="NCBI Taxonomy" id="489916"/>
    <lineage>
        <taxon>Bacteria</taxon>
        <taxon>Bacillati</taxon>
        <taxon>Actinomycetota</taxon>
        <taxon>Actinomycetes</taxon>
        <taxon>Mycobacteriales</taxon>
        <taxon>Nocardiaceae</taxon>
        <taxon>Rhodococcus</taxon>
    </lineage>
</organism>
<keyword evidence="1" id="KW-0812">Transmembrane</keyword>
<dbReference type="RefSeq" id="WP_269593912.1">
    <property type="nucleotide sequence ID" value="NZ_JAWLKE010000005.1"/>
</dbReference>
<comment type="caution">
    <text evidence="2">The sequence shown here is derived from an EMBL/GenBank/DDBJ whole genome shotgun (WGS) entry which is preliminary data.</text>
</comment>
<reference evidence="2 3" key="1">
    <citation type="submission" date="2023-10" db="EMBL/GenBank/DDBJ databases">
        <title>Development of a sustainable strategy for remediation of hydrocarbon-contaminated territories based on the waste exchange concept.</title>
        <authorList>
            <person name="Krivoruchko A."/>
        </authorList>
    </citation>
    <scope>NUCLEOTIDE SEQUENCE [LARGE SCALE GENOMIC DNA]</scope>
    <source>
        <strain evidence="2 3">IEGM 1322</strain>
    </source>
</reference>
<feature type="transmembrane region" description="Helical" evidence="1">
    <location>
        <begin position="34"/>
        <end position="67"/>
    </location>
</feature>
<accession>A0ABU4AZF0</accession>
<keyword evidence="1" id="KW-0472">Membrane</keyword>
<name>A0ABU4AZF0_9NOCA</name>